<dbReference type="AlphaFoldDB" id="A0AAD8A948"/>
<evidence type="ECO:0000313" key="1">
    <source>
        <dbReference type="EMBL" id="KAJ9594742.1"/>
    </source>
</evidence>
<sequence length="108" mass="12518">YLHYIVHEKTRLQSVLATFPISGPTYLESPQFSGKKKSNAEDLPQDPLFFCPLNSQKINATLVLSMDLTKFFVRHWKQQNLIPGNLSFKLVIVHTQSESMYLLFCVHY</sequence>
<accession>A0AAD8A948</accession>
<feature type="non-terminal residue" evidence="1">
    <location>
        <position position="1"/>
    </location>
</feature>
<protein>
    <submittedName>
        <fullName evidence="1">Uncharacterized protein</fullName>
    </submittedName>
</protein>
<gene>
    <name evidence="1" type="ORF">L9F63_013952</name>
</gene>
<comment type="caution">
    <text evidence="1">The sequence shown here is derived from an EMBL/GenBank/DDBJ whole genome shotgun (WGS) entry which is preliminary data.</text>
</comment>
<proteinExistence type="predicted"/>
<evidence type="ECO:0000313" key="2">
    <source>
        <dbReference type="Proteomes" id="UP001233999"/>
    </source>
</evidence>
<name>A0AAD8A948_DIPPU</name>
<dbReference type="EMBL" id="JASPKZ010002722">
    <property type="protein sequence ID" value="KAJ9594742.1"/>
    <property type="molecule type" value="Genomic_DNA"/>
</dbReference>
<dbReference type="Proteomes" id="UP001233999">
    <property type="component" value="Unassembled WGS sequence"/>
</dbReference>
<reference evidence="1" key="2">
    <citation type="submission" date="2023-05" db="EMBL/GenBank/DDBJ databases">
        <authorList>
            <person name="Fouks B."/>
        </authorList>
    </citation>
    <scope>NUCLEOTIDE SEQUENCE</scope>
    <source>
        <strain evidence="1">Stay&amp;Tobe</strain>
        <tissue evidence="1">Testes</tissue>
    </source>
</reference>
<reference evidence="1" key="1">
    <citation type="journal article" date="2023" name="IScience">
        <title>Live-bearing cockroach genome reveals convergent evolutionary mechanisms linked to viviparity in insects and beyond.</title>
        <authorList>
            <person name="Fouks B."/>
            <person name="Harrison M.C."/>
            <person name="Mikhailova A.A."/>
            <person name="Marchal E."/>
            <person name="English S."/>
            <person name="Carruthers M."/>
            <person name="Jennings E.C."/>
            <person name="Chiamaka E.L."/>
            <person name="Frigard R.A."/>
            <person name="Pippel M."/>
            <person name="Attardo G.M."/>
            <person name="Benoit J.B."/>
            <person name="Bornberg-Bauer E."/>
            <person name="Tobe S.S."/>
        </authorList>
    </citation>
    <scope>NUCLEOTIDE SEQUENCE</scope>
    <source>
        <strain evidence="1">Stay&amp;Tobe</strain>
    </source>
</reference>
<feature type="non-terminal residue" evidence="1">
    <location>
        <position position="108"/>
    </location>
</feature>
<keyword evidence="2" id="KW-1185">Reference proteome</keyword>
<organism evidence="1 2">
    <name type="scientific">Diploptera punctata</name>
    <name type="common">Pacific beetle cockroach</name>
    <dbReference type="NCBI Taxonomy" id="6984"/>
    <lineage>
        <taxon>Eukaryota</taxon>
        <taxon>Metazoa</taxon>
        <taxon>Ecdysozoa</taxon>
        <taxon>Arthropoda</taxon>
        <taxon>Hexapoda</taxon>
        <taxon>Insecta</taxon>
        <taxon>Pterygota</taxon>
        <taxon>Neoptera</taxon>
        <taxon>Polyneoptera</taxon>
        <taxon>Dictyoptera</taxon>
        <taxon>Blattodea</taxon>
        <taxon>Blaberoidea</taxon>
        <taxon>Blaberidae</taxon>
        <taxon>Diplopterinae</taxon>
        <taxon>Diploptera</taxon>
    </lineage>
</organism>